<dbReference type="PANTHER" id="PTHR30349">
    <property type="entry name" value="PHAGE INTEGRASE-RELATED"/>
    <property type="match status" value="1"/>
</dbReference>
<dbReference type="GO" id="GO:0015074">
    <property type="term" value="P:DNA integration"/>
    <property type="evidence" value="ECO:0007669"/>
    <property type="project" value="UniProtKB-KW"/>
</dbReference>
<dbReference type="InterPro" id="IPR011010">
    <property type="entry name" value="DNA_brk_join_enz"/>
</dbReference>
<dbReference type="EMBL" id="CP066023">
    <property type="protein sequence ID" value="QQB83291.1"/>
    <property type="molecule type" value="Genomic_DNA"/>
</dbReference>
<dbReference type="EMBL" id="CP065628">
    <property type="protein sequence ID" value="QPR31411.1"/>
    <property type="molecule type" value="Genomic_DNA"/>
</dbReference>
<dbReference type="GO" id="GO:0006310">
    <property type="term" value="P:DNA recombination"/>
    <property type="evidence" value="ECO:0007669"/>
    <property type="project" value="UniProtKB-KW"/>
</dbReference>
<evidence type="ECO:0000256" key="2">
    <source>
        <dbReference type="ARBA" id="ARBA00022908"/>
    </source>
</evidence>
<evidence type="ECO:0000256" key="4">
    <source>
        <dbReference type="ARBA" id="ARBA00023172"/>
    </source>
</evidence>
<dbReference type="Gene3D" id="1.10.443.10">
    <property type="entry name" value="Intergrase catalytic core"/>
    <property type="match status" value="1"/>
</dbReference>
<dbReference type="AlphaFoldDB" id="A0AB37GBW4"/>
<dbReference type="RefSeq" id="WP_197915093.1">
    <property type="nucleotide sequence ID" value="NZ_CP065628.1"/>
</dbReference>
<dbReference type="InterPro" id="IPR013762">
    <property type="entry name" value="Integrase-like_cat_sf"/>
</dbReference>
<evidence type="ECO:0000313" key="11">
    <source>
        <dbReference type="Proteomes" id="UP000595198"/>
    </source>
</evidence>
<dbReference type="PROSITE" id="PS51898">
    <property type="entry name" value="TYR_RECOMBINASE"/>
    <property type="match status" value="1"/>
</dbReference>
<dbReference type="Gene3D" id="1.10.150.130">
    <property type="match status" value="1"/>
</dbReference>
<evidence type="ECO:0000259" key="6">
    <source>
        <dbReference type="PROSITE" id="PS51898"/>
    </source>
</evidence>
<dbReference type="InterPro" id="IPR002104">
    <property type="entry name" value="Integrase_catalytic"/>
</dbReference>
<dbReference type="Proteomes" id="UP000594774">
    <property type="component" value="Chromosome"/>
</dbReference>
<dbReference type="InterPro" id="IPR010998">
    <property type="entry name" value="Integrase_recombinase_N"/>
</dbReference>
<dbReference type="InterPro" id="IPR050090">
    <property type="entry name" value="Tyrosine_recombinase_XerCD"/>
</dbReference>
<protein>
    <submittedName>
        <fullName evidence="8">Tyrosine-type recombinase/integrase</fullName>
    </submittedName>
</protein>
<dbReference type="Proteomes" id="UP000595198">
    <property type="component" value="Chromosome"/>
</dbReference>
<evidence type="ECO:0000259" key="7">
    <source>
        <dbReference type="PROSITE" id="PS51900"/>
    </source>
</evidence>
<accession>A0AB37GBW4</accession>
<evidence type="ECO:0000256" key="5">
    <source>
        <dbReference type="PROSITE-ProRule" id="PRU01248"/>
    </source>
</evidence>
<dbReference type="Pfam" id="PF02899">
    <property type="entry name" value="Phage_int_SAM_1"/>
    <property type="match status" value="1"/>
</dbReference>
<keyword evidence="2" id="KW-0229">DNA integration</keyword>
<reference evidence="10 11" key="1">
    <citation type="submission" date="2020-12" db="EMBL/GenBank/DDBJ databases">
        <title>FDA dAtabase for Regulatory Grade micrObial Sequences (FDA-ARGOS): Supporting development and validation of Infectious Disease Dx tests.</title>
        <authorList>
            <person name="Sproer C."/>
            <person name="Gronow S."/>
            <person name="Severitt S."/>
            <person name="Schroder I."/>
            <person name="Tallon L."/>
            <person name="Sadzewicz L."/>
            <person name="Zhao X."/>
            <person name="Boylan J."/>
            <person name="Ott S."/>
            <person name="Bowen H."/>
            <person name="Vavikolanu K."/>
            <person name="Mehta A."/>
            <person name="Aluvathingal J."/>
            <person name="Nadendla S."/>
            <person name="Lowell S."/>
            <person name="Myers T."/>
            <person name="Yan Y."/>
            <person name="Sichtig H."/>
        </authorList>
    </citation>
    <scope>NUCLEOTIDE SEQUENCE [LARGE SCALE GENOMIC DNA]</scope>
    <source>
        <strain evidence="8 10">FDAARGOS_938</strain>
        <strain evidence="9 11">FDAARGOS_991</strain>
    </source>
</reference>
<organism evidence="8 10">
    <name type="scientific">Corynebacterium amycolatum</name>
    <dbReference type="NCBI Taxonomy" id="43765"/>
    <lineage>
        <taxon>Bacteria</taxon>
        <taxon>Bacillati</taxon>
        <taxon>Actinomycetota</taxon>
        <taxon>Actinomycetes</taxon>
        <taxon>Mycobacteriales</taxon>
        <taxon>Corynebacteriaceae</taxon>
        <taxon>Corynebacterium</taxon>
    </lineage>
</organism>
<dbReference type="PANTHER" id="PTHR30349:SF41">
    <property type="entry name" value="INTEGRASE_RECOMBINASE PROTEIN MJ0367-RELATED"/>
    <property type="match status" value="1"/>
</dbReference>
<keyword evidence="3 5" id="KW-0238">DNA-binding</keyword>
<feature type="domain" description="Core-binding (CB)" evidence="7">
    <location>
        <begin position="23"/>
        <end position="120"/>
    </location>
</feature>
<evidence type="ECO:0000256" key="1">
    <source>
        <dbReference type="ARBA" id="ARBA00008857"/>
    </source>
</evidence>
<evidence type="ECO:0000313" key="9">
    <source>
        <dbReference type="EMBL" id="QQB83291.1"/>
    </source>
</evidence>
<comment type="similarity">
    <text evidence="1">Belongs to the 'phage' integrase family.</text>
</comment>
<proteinExistence type="inferred from homology"/>
<evidence type="ECO:0000256" key="3">
    <source>
        <dbReference type="ARBA" id="ARBA00023125"/>
    </source>
</evidence>
<keyword evidence="4" id="KW-0233">DNA recombination</keyword>
<dbReference type="SUPFAM" id="SSF56349">
    <property type="entry name" value="DNA breaking-rejoining enzymes"/>
    <property type="match status" value="1"/>
</dbReference>
<dbReference type="Pfam" id="PF00589">
    <property type="entry name" value="Phage_integrase"/>
    <property type="match status" value="1"/>
</dbReference>
<dbReference type="PROSITE" id="PS51900">
    <property type="entry name" value="CB"/>
    <property type="match status" value="1"/>
</dbReference>
<evidence type="ECO:0000313" key="8">
    <source>
        <dbReference type="EMBL" id="QPR31411.1"/>
    </source>
</evidence>
<evidence type="ECO:0000313" key="10">
    <source>
        <dbReference type="Proteomes" id="UP000594774"/>
    </source>
</evidence>
<dbReference type="InterPro" id="IPR004107">
    <property type="entry name" value="Integrase_SAM-like_N"/>
</dbReference>
<sequence length="377" mass="43157">MAKCIRVELSIGSPTWTVVSQEGRIVEPVEEYLRFLRNRNDSPNTVRAYGTSLAQFWNYLERIDVKWIDVDLGQLAGFMDAVRFGEIDSNVFQFSAAPVVSESTVRLRVAAVQSFYRYFKRQGLEVAEFLPTEGARGHHYKPFLQGIGKARNPRRSPLRMALKTREVTVLRPDQVEALISGEDDPRYRLLWQLLSDSGLRLAEALMLQHRDWRLGAGSTAAVQVPDRQHPLGLRAKSGSRKVLVSEATDVLYTDLIEWLCSNGADIEIPDNQWDELFIFCNVYRGKRWGPLSPQSVYDHLERRKAHDSAIPQEMTPHWLRHTHATRLLLQGVRPLIVSRRLGHSSIQTTLDIYAHITELSEEEALEKLVEYGKRKEA</sequence>
<gene>
    <name evidence="8" type="ORF">I6G95_02860</name>
    <name evidence="9" type="ORF">I6H48_03445</name>
</gene>
<name>A0AB37GBW4_CORAY</name>
<dbReference type="GO" id="GO:0003677">
    <property type="term" value="F:DNA binding"/>
    <property type="evidence" value="ECO:0007669"/>
    <property type="project" value="UniProtKB-UniRule"/>
</dbReference>
<keyword evidence="11" id="KW-1185">Reference proteome</keyword>
<dbReference type="InterPro" id="IPR044068">
    <property type="entry name" value="CB"/>
</dbReference>
<feature type="domain" description="Tyr recombinase" evidence="6">
    <location>
        <begin position="165"/>
        <end position="366"/>
    </location>
</feature>